<keyword evidence="1" id="KW-0472">Membrane</keyword>
<sequence length="160" mass="18889">MRVFKEEQRFNQWWLIVICTISGIWILLNLDLFQGFSENLSISKLLGAALGLFICIGIFMVKMHTKIDKSGVKVWFSPFRFTKKSFRWNELENAHTRKYRPISEFGGWGIRIFRKHKAYNVKGDKGIQLKTKEGKFFLIGTQQTQNADRVINRYFKNSEE</sequence>
<gene>
    <name evidence="2" type="ORF">IIF7_02025</name>
</gene>
<dbReference type="AlphaFoldDB" id="A0A1Y1T8V2"/>
<dbReference type="EMBL" id="ARYN01000001">
    <property type="protein sequence ID" value="ORL47500.1"/>
    <property type="molecule type" value="Genomic_DNA"/>
</dbReference>
<keyword evidence="1" id="KW-1133">Transmembrane helix</keyword>
<dbReference type="RefSeq" id="WP_084839984.1">
    <property type="nucleotide sequence ID" value="NZ_ARYN01000001.1"/>
</dbReference>
<evidence type="ECO:0000313" key="2">
    <source>
        <dbReference type="EMBL" id="ORL47500.1"/>
    </source>
</evidence>
<evidence type="ECO:0000313" key="3">
    <source>
        <dbReference type="Proteomes" id="UP000192746"/>
    </source>
</evidence>
<dbReference type="STRING" id="1185767.IIF7_02025"/>
<protein>
    <recommendedName>
        <fullName evidence="4">Bacterial Pleckstrin homology domain-containing protein</fullName>
    </recommendedName>
</protein>
<feature type="transmembrane region" description="Helical" evidence="1">
    <location>
        <begin position="42"/>
        <end position="61"/>
    </location>
</feature>
<accession>A0A1Y1T8V2</accession>
<feature type="transmembrane region" description="Helical" evidence="1">
    <location>
        <begin position="12"/>
        <end position="30"/>
    </location>
</feature>
<organism evidence="2 3">
    <name type="scientific">Zunongwangia atlantica 22II14-10F7</name>
    <dbReference type="NCBI Taxonomy" id="1185767"/>
    <lineage>
        <taxon>Bacteria</taxon>
        <taxon>Pseudomonadati</taxon>
        <taxon>Bacteroidota</taxon>
        <taxon>Flavobacteriia</taxon>
        <taxon>Flavobacteriales</taxon>
        <taxon>Flavobacteriaceae</taxon>
        <taxon>Zunongwangia</taxon>
    </lineage>
</organism>
<comment type="caution">
    <text evidence="2">The sequence shown here is derived from an EMBL/GenBank/DDBJ whole genome shotgun (WGS) entry which is preliminary data.</text>
</comment>
<dbReference type="OrthoDB" id="582675at2"/>
<reference evidence="2 3" key="1">
    <citation type="submission" date="2013-04" db="EMBL/GenBank/DDBJ databases">
        <title>Zunongwangia sp. 22II14-10F7 Genome Sequencing.</title>
        <authorList>
            <person name="Lai Q."/>
            <person name="Shao Z."/>
        </authorList>
    </citation>
    <scope>NUCLEOTIDE SEQUENCE [LARGE SCALE GENOMIC DNA]</scope>
    <source>
        <strain evidence="2 3">22II14-10F7</strain>
    </source>
</reference>
<keyword evidence="3" id="KW-1185">Reference proteome</keyword>
<name>A0A1Y1T8V2_9FLAO</name>
<evidence type="ECO:0008006" key="4">
    <source>
        <dbReference type="Google" id="ProtNLM"/>
    </source>
</evidence>
<proteinExistence type="predicted"/>
<keyword evidence="1" id="KW-0812">Transmembrane</keyword>
<dbReference type="Proteomes" id="UP000192746">
    <property type="component" value="Unassembled WGS sequence"/>
</dbReference>
<evidence type="ECO:0000256" key="1">
    <source>
        <dbReference type="SAM" id="Phobius"/>
    </source>
</evidence>